<dbReference type="InterPro" id="IPR013324">
    <property type="entry name" value="RNA_pol_sigma_r3/r4-like"/>
</dbReference>
<sequence length="106" mass="11969">MLKNVEMGLLNDYYGGLLTEYQRDVLVKYFDEDLSLAEIAEISGISRQAVRDVIVRATAKLTEYESKLGLVAKITGLMSELEQVIVSTDTETADRLRKILNEIKEL</sequence>
<evidence type="ECO:0000313" key="5">
    <source>
        <dbReference type="Proteomes" id="UP000727857"/>
    </source>
</evidence>
<dbReference type="InterPro" id="IPR054831">
    <property type="entry name" value="UPF0122_fam_protein"/>
</dbReference>
<dbReference type="SUPFAM" id="SSF88659">
    <property type="entry name" value="Sigma3 and sigma4 domains of RNA polymerase sigma factors"/>
    <property type="match status" value="1"/>
</dbReference>
<dbReference type="Gene3D" id="1.10.10.10">
    <property type="entry name" value="Winged helix-like DNA-binding domain superfamily/Winged helix DNA-binding domain"/>
    <property type="match status" value="1"/>
</dbReference>
<reference evidence="4" key="2">
    <citation type="journal article" date="2021" name="PeerJ">
        <title>Extensive microbial diversity within the chicken gut microbiome revealed by metagenomics and culture.</title>
        <authorList>
            <person name="Gilroy R."/>
            <person name="Ravi A."/>
            <person name="Getino M."/>
            <person name="Pursley I."/>
            <person name="Horton D.L."/>
            <person name="Alikhan N.F."/>
            <person name="Baker D."/>
            <person name="Gharbi K."/>
            <person name="Hall N."/>
            <person name="Watson M."/>
            <person name="Adriaenssens E.M."/>
            <person name="Foster-Nyarko E."/>
            <person name="Jarju S."/>
            <person name="Secka A."/>
            <person name="Antonio M."/>
            <person name="Oren A."/>
            <person name="Chaudhuri R.R."/>
            <person name="La Ragione R."/>
            <person name="Hildebrand F."/>
            <person name="Pallen M.J."/>
        </authorList>
    </citation>
    <scope>NUCLEOTIDE SEQUENCE</scope>
    <source>
        <strain evidence="4">517</strain>
    </source>
</reference>
<dbReference type="InterPro" id="IPR036388">
    <property type="entry name" value="WH-like_DNA-bd_sf"/>
</dbReference>
<dbReference type="GO" id="GO:0003677">
    <property type="term" value="F:DNA binding"/>
    <property type="evidence" value="ECO:0007669"/>
    <property type="project" value="UniProtKB-KW"/>
</dbReference>
<evidence type="ECO:0000256" key="1">
    <source>
        <dbReference type="ARBA" id="ARBA00008720"/>
    </source>
</evidence>
<dbReference type="Proteomes" id="UP000727857">
    <property type="component" value="Unassembled WGS sequence"/>
</dbReference>
<gene>
    <name evidence="4" type="ORF">IAB16_00905</name>
</gene>
<protein>
    <recommendedName>
        <fullName evidence="3">UPF0122 protein IAB16_00905</fullName>
    </recommendedName>
</protein>
<keyword evidence="4" id="KW-0238">DNA-binding</keyword>
<dbReference type="HAMAP" id="MF_00245">
    <property type="entry name" value="UPF0122"/>
    <property type="match status" value="1"/>
</dbReference>
<evidence type="ECO:0000313" key="4">
    <source>
        <dbReference type="EMBL" id="MBO8423569.1"/>
    </source>
</evidence>
<comment type="function">
    <text evidence="2 3">Might take part in the signal recognition particle (SRP) pathway. This is inferred from the conservation of its genetic proximity to ftsY/ffh. May be a regulatory protein.</text>
</comment>
<dbReference type="EMBL" id="JADINF010000024">
    <property type="protein sequence ID" value="MBO8423569.1"/>
    <property type="molecule type" value="Genomic_DNA"/>
</dbReference>
<evidence type="ECO:0000256" key="3">
    <source>
        <dbReference type="HAMAP-Rule" id="MF_00245"/>
    </source>
</evidence>
<name>A0A940DFN8_9FIRM</name>
<accession>A0A940DFN8</accession>
<comment type="similarity">
    <text evidence="1 3">Belongs to the UPF0122 family.</text>
</comment>
<proteinExistence type="inferred from homology"/>
<reference evidence="4" key="1">
    <citation type="submission" date="2020-10" db="EMBL/GenBank/DDBJ databases">
        <authorList>
            <person name="Gilroy R."/>
        </authorList>
    </citation>
    <scope>NUCLEOTIDE SEQUENCE</scope>
    <source>
        <strain evidence="4">517</strain>
    </source>
</reference>
<organism evidence="4 5">
    <name type="scientific">Candidatus Stercoripulliclostridium pullicola</name>
    <dbReference type="NCBI Taxonomy" id="2840953"/>
    <lineage>
        <taxon>Bacteria</taxon>
        <taxon>Bacillati</taxon>
        <taxon>Bacillota</taxon>
        <taxon>Clostridia</taxon>
        <taxon>Eubacteriales</taxon>
        <taxon>Candidatus Stercoripulliclostridium</taxon>
    </lineage>
</organism>
<evidence type="ECO:0000256" key="2">
    <source>
        <dbReference type="ARBA" id="ARBA00024764"/>
    </source>
</evidence>
<dbReference type="AlphaFoldDB" id="A0A940DFN8"/>
<dbReference type="InterPro" id="IPR007394">
    <property type="entry name" value="UPF0122"/>
</dbReference>
<dbReference type="Pfam" id="PF04297">
    <property type="entry name" value="UPF0122"/>
    <property type="match status" value="1"/>
</dbReference>
<dbReference type="PANTHER" id="PTHR40083:SF1">
    <property type="entry name" value="UPF0122 PROTEIN YLXM"/>
    <property type="match status" value="1"/>
</dbReference>
<comment type="caution">
    <text evidence="4">The sequence shown here is derived from an EMBL/GenBank/DDBJ whole genome shotgun (WGS) entry which is preliminary data.</text>
</comment>
<dbReference type="NCBIfam" id="NF045758">
    <property type="entry name" value="YlxM"/>
    <property type="match status" value="1"/>
</dbReference>
<dbReference type="PANTHER" id="PTHR40083">
    <property type="entry name" value="UPF0122 PROTEIN CBO2450/CLC_2298"/>
    <property type="match status" value="1"/>
</dbReference>